<comment type="caution">
    <text evidence="6">The sequence shown here is derived from an EMBL/GenBank/DDBJ whole genome shotgun (WGS) entry which is preliminary data.</text>
</comment>
<evidence type="ECO:0000259" key="5">
    <source>
        <dbReference type="Pfam" id="PF25564"/>
    </source>
</evidence>
<name>A0A2W5TJ00_9BACT</name>
<dbReference type="InterPro" id="IPR041498">
    <property type="entry name" value="Big_6"/>
</dbReference>
<feature type="domain" description="Bacterial Ig-like" evidence="4">
    <location>
        <begin position="885"/>
        <end position="949"/>
    </location>
</feature>
<feature type="compositionally biased region" description="Polar residues" evidence="1">
    <location>
        <begin position="484"/>
        <end position="494"/>
    </location>
</feature>
<evidence type="ECO:0000259" key="4">
    <source>
        <dbReference type="Pfam" id="PF19077"/>
    </source>
</evidence>
<dbReference type="NCBIfam" id="NF033510">
    <property type="entry name" value="Ca_tandemer"/>
    <property type="match status" value="6"/>
</dbReference>
<dbReference type="InterPro" id="IPR057693">
    <property type="entry name" value="DUF7933"/>
</dbReference>
<dbReference type="EMBL" id="QFQP01000010">
    <property type="protein sequence ID" value="PZR13243.1"/>
    <property type="molecule type" value="Genomic_DNA"/>
</dbReference>
<evidence type="ECO:0000256" key="2">
    <source>
        <dbReference type="SAM" id="SignalP"/>
    </source>
</evidence>
<feature type="domain" description="DUF7933" evidence="5">
    <location>
        <begin position="281"/>
        <end position="407"/>
    </location>
</feature>
<dbReference type="Gene3D" id="2.60.40.10">
    <property type="entry name" value="Immunoglobulins"/>
    <property type="match status" value="6"/>
</dbReference>
<feature type="domain" description="Bacterial Ig-like" evidence="4">
    <location>
        <begin position="611"/>
        <end position="681"/>
    </location>
</feature>
<feature type="domain" description="Bacterial Ig-like" evidence="4">
    <location>
        <begin position="515"/>
        <end position="592"/>
    </location>
</feature>
<dbReference type="Pfam" id="PF25564">
    <property type="entry name" value="DUF7933"/>
    <property type="match status" value="1"/>
</dbReference>
<gene>
    <name evidence="6" type="ORF">DI536_13230</name>
</gene>
<dbReference type="Pfam" id="PF19077">
    <property type="entry name" value="Big_13"/>
    <property type="match status" value="5"/>
</dbReference>
<feature type="region of interest" description="Disordered" evidence="1">
    <location>
        <begin position="1028"/>
        <end position="1057"/>
    </location>
</feature>
<feature type="domain" description="Bacterial Ig-like" evidence="4">
    <location>
        <begin position="785"/>
        <end position="863"/>
    </location>
</feature>
<dbReference type="Proteomes" id="UP000249061">
    <property type="component" value="Unassembled WGS sequence"/>
</dbReference>
<feature type="domain" description="Bacterial Ig" evidence="3">
    <location>
        <begin position="1156"/>
        <end position="1221"/>
    </location>
</feature>
<feature type="compositionally biased region" description="Low complexity" evidence="1">
    <location>
        <begin position="1028"/>
        <end position="1037"/>
    </location>
</feature>
<evidence type="ECO:0000256" key="1">
    <source>
        <dbReference type="SAM" id="MobiDB-lite"/>
    </source>
</evidence>
<keyword evidence="2" id="KW-0732">Signal</keyword>
<dbReference type="InterPro" id="IPR044016">
    <property type="entry name" value="Big_13"/>
</dbReference>
<dbReference type="InterPro" id="IPR013783">
    <property type="entry name" value="Ig-like_fold"/>
</dbReference>
<proteinExistence type="predicted"/>
<evidence type="ECO:0000313" key="7">
    <source>
        <dbReference type="Proteomes" id="UP000249061"/>
    </source>
</evidence>
<accession>A0A2W5TJ00</accession>
<feature type="domain" description="Bacterial Ig-like" evidence="4">
    <location>
        <begin position="1058"/>
        <end position="1135"/>
    </location>
</feature>
<dbReference type="AlphaFoldDB" id="A0A2W5TJ00"/>
<sequence length="1269" mass="128101">MRHFVIALCALLPSFAAGQVIINPSGGTTATNGIRTIIGNTGQIQVLRLNSGQLYNPGLTAGATTNASMTNGVYLAVGNTVVGPQNFATVASPGVTLLAWTPVSNTLTPQANGSGTATTVLRATVGGRNYDLTITWNYTFPNDFVIVTHSLAIPTGNTATVRLYHVFDAYLAADDFGPSFFSLGPPALVGGYRPSANLVEAWRYRGGINWTGYFAGYYACLFDAADCPAGQNNSVNSAGTFTNYVEASSTIDNSFGIMWNFGAAPGTYSSQNDLTFYSYQPQLSKRFGASALTVPQSTSLTFTIDNVPGALPQSNLGFTDNLPAGLSISSAVLSNTCNGTVTTSSGAAIGVGATSVRLNAGSMASGTARCTIQVQVTSSTPGAYTNGRNNITGLSVLENQVSDQTLAVVQGAPVVRLNTPGTINAGNATAYTVSGSCQDSNGVVTVRVGTVTTTTPCSSSVFTTNLNVAGIADAASLAVSASQTNAAGTGTDSSNTRKDTTAPGTPAFTSPGNGAVTNDNTPTFEGTGEPGATIRVTDGNNEVCTAVVNAGGSWTCTATQLNDGTATVVVRATDAAGNTGPASPGRTLTIDTTAPAAPVITNPANAAVVAPNPSISGTAEAGATVLVFENSTQLCSTPADASGQWSCPTTLGIGSHTVTARQLDAANNSGPVSAARTFSVDNVPTVRLNTPAAINIANATAFPVSGTCTTAAGVVTVKVGTLPAVTTSCTAGLFSRSENAASLTDSSIIVITASQTNATGTGTDTRNTVKDTVAPTTPTVTTPVENTFTNTTTPTFTGSGEPGSTVVVSRGGTELCRTQVPVTGQWACTSTALVPGQVQVTVRATDTAENQSAVSPTRTFTIDISAPTEPTIVAPAQNANVAPLPALSGSAEPLSQVNVFEGTALVCSVTADGSGNWSCPTTLATGPHTIVARQVDRAGNVSNASAPRTFSVEGLPNVLLNTPADITSGNAANYVVTGACTANGGNVSVNVGLISTQVPCANGMFSATLDVQALSDGSSITVRAAQTTAAGTGADTRTVNKDASPPPAPLVTTPVNGTVTTNNHPPISGTAEPGSTVSVYLDGNLAGTAVANAQGQWTFSTPTALADGTYEVTAAATDPGGNTSVRGTASRFTVDSLAPAVPVITNPREGDGIDEDKSLVITGQAEPLSTVIIFVDGREVGTTTADIDGRFSLPVQISKLGSGQHTVEAEAKDAAGNTSPKSAPVRFSINQVDEKFGGRGIIGCSSAGGLELLALSVLLLARRRREVQS</sequence>
<feature type="signal peptide" evidence="2">
    <location>
        <begin position="1"/>
        <end position="18"/>
    </location>
</feature>
<evidence type="ECO:0000313" key="6">
    <source>
        <dbReference type="EMBL" id="PZR13243.1"/>
    </source>
</evidence>
<dbReference type="Pfam" id="PF17936">
    <property type="entry name" value="Big_6"/>
    <property type="match status" value="1"/>
</dbReference>
<organism evidence="6 7">
    <name type="scientific">Archangium gephyra</name>
    <dbReference type="NCBI Taxonomy" id="48"/>
    <lineage>
        <taxon>Bacteria</taxon>
        <taxon>Pseudomonadati</taxon>
        <taxon>Myxococcota</taxon>
        <taxon>Myxococcia</taxon>
        <taxon>Myxococcales</taxon>
        <taxon>Cystobacterineae</taxon>
        <taxon>Archangiaceae</taxon>
        <taxon>Archangium</taxon>
    </lineage>
</organism>
<feature type="compositionally biased region" description="Polar residues" evidence="1">
    <location>
        <begin position="507"/>
        <end position="524"/>
    </location>
</feature>
<reference evidence="6 7" key="1">
    <citation type="submission" date="2017-08" db="EMBL/GenBank/DDBJ databases">
        <title>Infants hospitalized years apart are colonized by the same room-sourced microbial strains.</title>
        <authorList>
            <person name="Brooks B."/>
            <person name="Olm M.R."/>
            <person name="Firek B.A."/>
            <person name="Baker R."/>
            <person name="Thomas B.C."/>
            <person name="Morowitz M.J."/>
            <person name="Banfield J.F."/>
        </authorList>
    </citation>
    <scope>NUCLEOTIDE SEQUENCE [LARGE SCALE GENOMIC DNA]</scope>
    <source>
        <strain evidence="6">S2_003_000_R2_14</strain>
    </source>
</reference>
<feature type="chain" id="PRO_5015878716" evidence="2">
    <location>
        <begin position="19"/>
        <end position="1269"/>
    </location>
</feature>
<feature type="region of interest" description="Disordered" evidence="1">
    <location>
        <begin position="484"/>
        <end position="535"/>
    </location>
</feature>
<protein>
    <submittedName>
        <fullName evidence="6">Uncharacterized protein</fullName>
    </submittedName>
</protein>
<evidence type="ECO:0000259" key="3">
    <source>
        <dbReference type="Pfam" id="PF17936"/>
    </source>
</evidence>